<keyword evidence="13" id="KW-1185">Reference proteome</keyword>
<organism evidence="12 13">
    <name type="scientific">Pseudochryseolinea flava</name>
    <dbReference type="NCBI Taxonomy" id="2059302"/>
    <lineage>
        <taxon>Bacteria</taxon>
        <taxon>Pseudomonadati</taxon>
        <taxon>Bacteroidota</taxon>
        <taxon>Cytophagia</taxon>
        <taxon>Cytophagales</taxon>
        <taxon>Fulvivirgaceae</taxon>
        <taxon>Pseudochryseolinea</taxon>
    </lineage>
</organism>
<dbReference type="InterPro" id="IPR006638">
    <property type="entry name" value="Elp3/MiaA/NifB-like_rSAM"/>
</dbReference>
<dbReference type="Gene3D" id="3.20.20.70">
    <property type="entry name" value="Aldolase class I"/>
    <property type="match status" value="1"/>
</dbReference>
<dbReference type="OrthoDB" id="9808022at2"/>
<comment type="caution">
    <text evidence="12">The sequence shown here is derived from an EMBL/GenBank/DDBJ whole genome shotgun (WGS) entry which is preliminary data.</text>
</comment>
<comment type="cofactor">
    <cofactor evidence="1">
        <name>[4Fe-4S] cluster</name>
        <dbReference type="ChEBI" id="CHEBI:49883"/>
    </cofactor>
</comment>
<keyword evidence="7 10" id="KW-0408">Iron</keyword>
<dbReference type="SFLD" id="SFLDF00562">
    <property type="entry name" value="HemN-like__clustered_with_heat"/>
    <property type="match status" value="1"/>
</dbReference>
<feature type="domain" description="Radical SAM core" evidence="11">
    <location>
        <begin position="1"/>
        <end position="231"/>
    </location>
</feature>
<dbReference type="GO" id="GO:0051539">
    <property type="term" value="F:4 iron, 4 sulfur cluster binding"/>
    <property type="evidence" value="ECO:0007669"/>
    <property type="project" value="UniProtKB-UniRule"/>
</dbReference>
<dbReference type="PANTHER" id="PTHR13932">
    <property type="entry name" value="COPROPORPHYRINIGEN III OXIDASE"/>
    <property type="match status" value="1"/>
</dbReference>
<evidence type="ECO:0000256" key="1">
    <source>
        <dbReference type="ARBA" id="ARBA00001966"/>
    </source>
</evidence>
<evidence type="ECO:0000256" key="5">
    <source>
        <dbReference type="ARBA" id="ARBA00022691"/>
    </source>
</evidence>
<evidence type="ECO:0000256" key="9">
    <source>
        <dbReference type="ARBA" id="ARBA00023186"/>
    </source>
</evidence>
<gene>
    <name evidence="12" type="ORF">DQQ10_04420</name>
</gene>
<dbReference type="SMART" id="SM00729">
    <property type="entry name" value="Elp3"/>
    <property type="match status" value="1"/>
</dbReference>
<evidence type="ECO:0000256" key="2">
    <source>
        <dbReference type="ARBA" id="ARBA00006100"/>
    </source>
</evidence>
<dbReference type="GO" id="GO:0005737">
    <property type="term" value="C:cytoplasm"/>
    <property type="evidence" value="ECO:0007669"/>
    <property type="project" value="UniProtKB-SubCell"/>
</dbReference>
<comment type="function">
    <text evidence="10">Probably acts as a heme chaperone, transferring heme to an unknown acceptor. Binds one molecule of heme per monomer, possibly covalently. Binds 1 [4Fe-4S] cluster. The cluster is coordinated with 3 cysteines and an exchangeable S-adenosyl-L-methionine.</text>
</comment>
<dbReference type="InterPro" id="IPR007197">
    <property type="entry name" value="rSAM"/>
</dbReference>
<evidence type="ECO:0000256" key="3">
    <source>
        <dbReference type="ARBA" id="ARBA00017228"/>
    </source>
</evidence>
<dbReference type="Pfam" id="PF04055">
    <property type="entry name" value="Radical_SAM"/>
    <property type="match status" value="1"/>
</dbReference>
<proteinExistence type="inferred from homology"/>
<sequence length="379" mass="42609">MAGIYLHIPFCKQSCHYCDFHFSTKQDQKTLMVQAIDQELVMQKSYLENERIQTIYFGGGTPSLLTREELEQLLLTIRAHYDVDEHSEITIEANPDDLTEFYLREIQSIGINRLSIGIQSFDDGVLQYLNRAHQSAAAKECVQSAQRAGFNNISIDLIYAIPGQDHSRWIKNIHDAIALQPQHISAYALTIEEKTAFGKWAKQGKLSIVDDEIAATQLEILIDELATAGYAQYEVSNFSLAGCESKHNSSYWKQQKYLGVGPSAHSYNSSSRQFNISNNPLYLKAIAGSEIPATVEVLTNADNINDYLMTTLRTAWGTDLSFLKDKWGYDLKKEQHAYIESLLSGALARLENGKLILTKRGKLLADKISSDLFVIPEEG</sequence>
<dbReference type="Proteomes" id="UP000251889">
    <property type="component" value="Unassembled WGS sequence"/>
</dbReference>
<dbReference type="CDD" id="cd01335">
    <property type="entry name" value="Radical_SAM"/>
    <property type="match status" value="1"/>
</dbReference>
<dbReference type="SFLD" id="SFLDS00029">
    <property type="entry name" value="Radical_SAM"/>
    <property type="match status" value="1"/>
</dbReference>
<comment type="subcellular location">
    <subcellularLocation>
        <location evidence="10">Cytoplasm</location>
    </subcellularLocation>
</comment>
<comment type="similarity">
    <text evidence="2">Belongs to the anaerobic coproporphyrinogen-III oxidase family. HemW subfamily.</text>
</comment>
<evidence type="ECO:0000256" key="8">
    <source>
        <dbReference type="ARBA" id="ARBA00023014"/>
    </source>
</evidence>
<keyword evidence="6 10" id="KW-0479">Metal-binding</keyword>
<keyword evidence="8 10" id="KW-0411">Iron-sulfur</keyword>
<dbReference type="InterPro" id="IPR058240">
    <property type="entry name" value="rSAM_sf"/>
</dbReference>
<dbReference type="AlphaFoldDB" id="A0A364YAB0"/>
<keyword evidence="9 10" id="KW-0143">Chaperone</keyword>
<accession>A0A364YAB0</accession>
<dbReference type="PANTHER" id="PTHR13932:SF5">
    <property type="entry name" value="RADICAL S-ADENOSYL METHIONINE DOMAIN-CONTAINING PROTEIN 1, MITOCHONDRIAL"/>
    <property type="match status" value="1"/>
</dbReference>
<keyword evidence="10" id="KW-0004">4Fe-4S</keyword>
<dbReference type="GO" id="GO:0004109">
    <property type="term" value="F:coproporphyrinogen oxidase activity"/>
    <property type="evidence" value="ECO:0007669"/>
    <property type="project" value="InterPro"/>
</dbReference>
<dbReference type="EMBL" id="QMFY01000001">
    <property type="protein sequence ID" value="RAW03335.1"/>
    <property type="molecule type" value="Genomic_DNA"/>
</dbReference>
<evidence type="ECO:0000313" key="12">
    <source>
        <dbReference type="EMBL" id="RAW03335.1"/>
    </source>
</evidence>
<keyword evidence="5 10" id="KW-0949">S-adenosyl-L-methionine</keyword>
<keyword evidence="4 10" id="KW-0349">Heme</keyword>
<evidence type="ECO:0000313" key="13">
    <source>
        <dbReference type="Proteomes" id="UP000251889"/>
    </source>
</evidence>
<dbReference type="SUPFAM" id="SSF102114">
    <property type="entry name" value="Radical SAM enzymes"/>
    <property type="match status" value="1"/>
</dbReference>
<evidence type="ECO:0000256" key="7">
    <source>
        <dbReference type="ARBA" id="ARBA00023004"/>
    </source>
</evidence>
<reference evidence="12 13" key="1">
    <citation type="submission" date="2018-06" db="EMBL/GenBank/DDBJ databases">
        <title>Chryseolinea flavus sp. nov., a member of the phylum Bacteroidetes isolated from soil.</title>
        <authorList>
            <person name="Li Y."/>
            <person name="Wang J."/>
        </authorList>
    </citation>
    <scope>NUCLEOTIDE SEQUENCE [LARGE SCALE GENOMIC DNA]</scope>
    <source>
        <strain evidence="12 13">SDU1-6</strain>
    </source>
</reference>
<protein>
    <recommendedName>
        <fullName evidence="3 10">Heme chaperone HemW</fullName>
    </recommendedName>
</protein>
<dbReference type="NCBIfam" id="TIGR00539">
    <property type="entry name" value="hemN_rel"/>
    <property type="match status" value="1"/>
</dbReference>
<evidence type="ECO:0000256" key="6">
    <source>
        <dbReference type="ARBA" id="ARBA00022723"/>
    </source>
</evidence>
<dbReference type="RefSeq" id="WP_112745550.1">
    <property type="nucleotide sequence ID" value="NZ_QMFY01000001.1"/>
</dbReference>
<dbReference type="InterPro" id="IPR013785">
    <property type="entry name" value="Aldolase_TIM"/>
</dbReference>
<dbReference type="GO" id="GO:0006779">
    <property type="term" value="P:porphyrin-containing compound biosynthetic process"/>
    <property type="evidence" value="ECO:0007669"/>
    <property type="project" value="InterPro"/>
</dbReference>
<dbReference type="InterPro" id="IPR004559">
    <property type="entry name" value="HemW-like"/>
</dbReference>
<evidence type="ECO:0000256" key="4">
    <source>
        <dbReference type="ARBA" id="ARBA00022617"/>
    </source>
</evidence>
<keyword evidence="10" id="KW-0963">Cytoplasm</keyword>
<dbReference type="PROSITE" id="PS51918">
    <property type="entry name" value="RADICAL_SAM"/>
    <property type="match status" value="1"/>
</dbReference>
<evidence type="ECO:0000259" key="11">
    <source>
        <dbReference type="PROSITE" id="PS51918"/>
    </source>
</evidence>
<evidence type="ECO:0000256" key="10">
    <source>
        <dbReference type="RuleBase" id="RU364116"/>
    </source>
</evidence>
<dbReference type="SFLD" id="SFLDG01065">
    <property type="entry name" value="anaerobic_coproporphyrinogen-I"/>
    <property type="match status" value="1"/>
</dbReference>
<name>A0A364YAB0_9BACT</name>
<dbReference type="InterPro" id="IPR034505">
    <property type="entry name" value="Coproporphyrinogen-III_oxidase"/>
</dbReference>
<dbReference type="GO" id="GO:0046872">
    <property type="term" value="F:metal ion binding"/>
    <property type="evidence" value="ECO:0007669"/>
    <property type="project" value="UniProtKB-UniRule"/>
</dbReference>
<dbReference type="SFLD" id="SFLDF00288">
    <property type="entry name" value="HemN-like__clustered_with_nucl"/>
    <property type="match status" value="1"/>
</dbReference>